<dbReference type="Gene3D" id="3.40.50.300">
    <property type="entry name" value="P-loop containing nucleotide triphosphate hydrolases"/>
    <property type="match status" value="1"/>
</dbReference>
<dbReference type="PANTHER" id="PTHR11566">
    <property type="entry name" value="DYNAMIN"/>
    <property type="match status" value="1"/>
</dbReference>
<evidence type="ECO:0008006" key="7">
    <source>
        <dbReference type="Google" id="ProtNLM"/>
    </source>
</evidence>
<organism evidence="5 6">
    <name type="scientific">Amanita thiersii Skay4041</name>
    <dbReference type="NCBI Taxonomy" id="703135"/>
    <lineage>
        <taxon>Eukaryota</taxon>
        <taxon>Fungi</taxon>
        <taxon>Dikarya</taxon>
        <taxon>Basidiomycota</taxon>
        <taxon>Agaricomycotina</taxon>
        <taxon>Agaricomycetes</taxon>
        <taxon>Agaricomycetidae</taxon>
        <taxon>Agaricales</taxon>
        <taxon>Pluteineae</taxon>
        <taxon>Amanitaceae</taxon>
        <taxon>Amanita</taxon>
    </lineage>
</organism>
<dbReference type="InterPro" id="IPR003130">
    <property type="entry name" value="GED"/>
</dbReference>
<dbReference type="InterPro" id="IPR000375">
    <property type="entry name" value="Dynamin_stalk"/>
</dbReference>
<keyword evidence="6" id="KW-1185">Reference proteome</keyword>
<dbReference type="InterPro" id="IPR022812">
    <property type="entry name" value="Dynamin"/>
</dbReference>
<dbReference type="GO" id="GO:0008017">
    <property type="term" value="F:microtubule binding"/>
    <property type="evidence" value="ECO:0007669"/>
    <property type="project" value="TreeGrafter"/>
</dbReference>
<evidence type="ECO:0000313" key="6">
    <source>
        <dbReference type="Proteomes" id="UP000242287"/>
    </source>
</evidence>
<dbReference type="OrthoDB" id="5061070at2759"/>
<keyword evidence="1" id="KW-0547">Nucleotide-binding</keyword>
<dbReference type="InterPro" id="IPR045063">
    <property type="entry name" value="Dynamin_N"/>
</dbReference>
<keyword evidence="2" id="KW-0342">GTP-binding</keyword>
<name>A0A2A9NB53_9AGAR</name>
<evidence type="ECO:0000259" key="3">
    <source>
        <dbReference type="PROSITE" id="PS51388"/>
    </source>
</evidence>
<protein>
    <recommendedName>
        <fullName evidence="7">GED domain-containing protein</fullName>
    </recommendedName>
</protein>
<evidence type="ECO:0000313" key="5">
    <source>
        <dbReference type="EMBL" id="PFH48255.1"/>
    </source>
</evidence>
<dbReference type="InterPro" id="IPR020850">
    <property type="entry name" value="GED_dom"/>
</dbReference>
<dbReference type="SMART" id="SM00053">
    <property type="entry name" value="DYNc"/>
    <property type="match status" value="1"/>
</dbReference>
<feature type="domain" description="Dynamin-type G" evidence="4">
    <location>
        <begin position="2"/>
        <end position="312"/>
    </location>
</feature>
<dbReference type="Gene3D" id="1.20.120.1240">
    <property type="entry name" value="Dynamin, middle domain"/>
    <property type="match status" value="1"/>
</dbReference>
<dbReference type="GO" id="GO:0005737">
    <property type="term" value="C:cytoplasm"/>
    <property type="evidence" value="ECO:0007669"/>
    <property type="project" value="TreeGrafter"/>
</dbReference>
<evidence type="ECO:0000256" key="1">
    <source>
        <dbReference type="ARBA" id="ARBA00022741"/>
    </source>
</evidence>
<dbReference type="SUPFAM" id="SSF52540">
    <property type="entry name" value="P-loop containing nucleoside triphosphate hydrolases"/>
    <property type="match status" value="1"/>
</dbReference>
<proteinExistence type="predicted"/>
<dbReference type="Proteomes" id="UP000242287">
    <property type="component" value="Unassembled WGS sequence"/>
</dbReference>
<dbReference type="CDD" id="cd08771">
    <property type="entry name" value="DLP_1"/>
    <property type="match status" value="1"/>
</dbReference>
<dbReference type="Pfam" id="PF00350">
    <property type="entry name" value="Dynamin_N"/>
    <property type="match status" value="1"/>
</dbReference>
<sequence length="652" mass="75511">MFLDLPRISVIGNQSAGKSSLVEAVTGINVPREANTCTRCPMECTLTRAATWSCTITLRFEFDSSGRAYSRLRTESFGERLTNKSGVEIWLRRAQAAILCPHIPTSEFLTKSKEDIENMQKNDTIMHQFSKNVIHLDVEDPEFTGLSFMDLPGLIQNSADPSLINLVRNLVECNIKGDNTLILITIPMGDDIENQQAVRLAKEADPMGERTIGVLTKPDMVLPGATGSMKRWKDVLEGQIHPLKHGYYCVRLLDDEERSKQLSRAELERSADEFFRTRTPWSELQRHNRFGVPNLVKDVSTLLMMRIEKNLPSLRKQVAELLVQCSEALNSLPPPPNDPRTEILLRVGELTMAFHDAVMATNVRVLAQRTRERYLQYKMDLLRTSPDFRPFVEWREYMNPPLITGDPDERIKTQLAPMDLEDVRKVIKESIGWELPRHVPFAATTTLVLRSTRLWRAPSFACFNDIYDTTFTFIEDLVRTHFGRFPEAEKHIRVLVNQELENCKNVTEKAIEMLLQLETLPLYTQNIHYLQIEEDKWYNHLKNIRLKPSEYRLTLDDYYSDELILMARVQAYFRVAYKRIVDYLPLTIEHSLHHALDHILYERLLANLIEDLKSGDKLKILLEESHDTTAQRRALTEKKQRLLEIKQRLEQL</sequence>
<dbReference type="PRINTS" id="PR00195">
    <property type="entry name" value="DYNAMIN"/>
</dbReference>
<dbReference type="PROSITE" id="PS51718">
    <property type="entry name" value="G_DYNAMIN_2"/>
    <property type="match status" value="1"/>
</dbReference>
<dbReference type="InterPro" id="IPR030381">
    <property type="entry name" value="G_DYNAMIN_dom"/>
</dbReference>
<dbReference type="PROSITE" id="PS51388">
    <property type="entry name" value="GED"/>
    <property type="match status" value="1"/>
</dbReference>
<dbReference type="InterPro" id="IPR027417">
    <property type="entry name" value="P-loop_NTPase"/>
</dbReference>
<accession>A0A2A9NB53</accession>
<feature type="domain" description="GED" evidence="3">
    <location>
        <begin position="562"/>
        <end position="652"/>
    </location>
</feature>
<dbReference type="GO" id="GO:0003924">
    <property type="term" value="F:GTPase activity"/>
    <property type="evidence" value="ECO:0007669"/>
    <property type="project" value="InterPro"/>
</dbReference>
<dbReference type="STRING" id="703135.A0A2A9NB53"/>
<dbReference type="InterPro" id="IPR001401">
    <property type="entry name" value="Dynamin_GTPase"/>
</dbReference>
<dbReference type="GO" id="GO:0005874">
    <property type="term" value="C:microtubule"/>
    <property type="evidence" value="ECO:0007669"/>
    <property type="project" value="TreeGrafter"/>
</dbReference>
<dbReference type="PANTHER" id="PTHR11566:SF21">
    <property type="entry name" value="DYNAMIN RELATED PROTEIN 1, ISOFORM A"/>
    <property type="match status" value="1"/>
</dbReference>
<dbReference type="Pfam" id="PF01031">
    <property type="entry name" value="Dynamin_M"/>
    <property type="match status" value="1"/>
</dbReference>
<reference evidence="5 6" key="1">
    <citation type="submission" date="2014-02" db="EMBL/GenBank/DDBJ databases">
        <title>Transposable element dynamics among asymbiotic and ectomycorrhizal Amanita fungi.</title>
        <authorList>
            <consortium name="DOE Joint Genome Institute"/>
            <person name="Hess J."/>
            <person name="Skrede I."/>
            <person name="Wolfe B."/>
            <person name="LaButti K."/>
            <person name="Ohm R.A."/>
            <person name="Grigoriev I.V."/>
            <person name="Pringle A."/>
        </authorList>
    </citation>
    <scope>NUCLEOTIDE SEQUENCE [LARGE SCALE GENOMIC DNA]</scope>
    <source>
        <strain evidence="5 6">SKay4041</strain>
    </source>
</reference>
<evidence type="ECO:0000256" key="2">
    <source>
        <dbReference type="ARBA" id="ARBA00023134"/>
    </source>
</evidence>
<evidence type="ECO:0000259" key="4">
    <source>
        <dbReference type="PROSITE" id="PS51718"/>
    </source>
</evidence>
<dbReference type="GO" id="GO:0016020">
    <property type="term" value="C:membrane"/>
    <property type="evidence" value="ECO:0007669"/>
    <property type="project" value="TreeGrafter"/>
</dbReference>
<dbReference type="EMBL" id="KZ302070">
    <property type="protein sequence ID" value="PFH48255.1"/>
    <property type="molecule type" value="Genomic_DNA"/>
</dbReference>
<dbReference type="GO" id="GO:0005525">
    <property type="term" value="F:GTP binding"/>
    <property type="evidence" value="ECO:0007669"/>
    <property type="project" value="InterPro"/>
</dbReference>
<gene>
    <name evidence="5" type="ORF">AMATHDRAFT_150299</name>
</gene>
<dbReference type="Pfam" id="PF02212">
    <property type="entry name" value="GED"/>
    <property type="match status" value="1"/>
</dbReference>
<dbReference type="AlphaFoldDB" id="A0A2A9NB53"/>